<accession>A0A3D9ICB2</accession>
<evidence type="ECO:0000256" key="4">
    <source>
        <dbReference type="ARBA" id="ARBA00023163"/>
    </source>
</evidence>
<comment type="caution">
    <text evidence="6">The sequence shown here is derived from an EMBL/GenBank/DDBJ whole genome shotgun (WGS) entry which is preliminary data.</text>
</comment>
<evidence type="ECO:0000313" key="7">
    <source>
        <dbReference type="Proteomes" id="UP000256977"/>
    </source>
</evidence>
<keyword evidence="3" id="KW-0238">DNA-binding</keyword>
<dbReference type="InterPro" id="IPR028082">
    <property type="entry name" value="Peripla_BP_I"/>
</dbReference>
<dbReference type="Gene3D" id="3.40.50.2300">
    <property type="match status" value="2"/>
</dbReference>
<protein>
    <submittedName>
        <fullName evidence="6">GntR family transcriptional regulator of arabinose operon</fullName>
    </submittedName>
</protein>
<keyword evidence="4" id="KW-0804">Transcription</keyword>
<dbReference type="AlphaFoldDB" id="A0A3D9ICB2"/>
<evidence type="ECO:0000256" key="3">
    <source>
        <dbReference type="ARBA" id="ARBA00023125"/>
    </source>
</evidence>
<dbReference type="EMBL" id="QRDZ01000031">
    <property type="protein sequence ID" value="RED59424.1"/>
    <property type="molecule type" value="Genomic_DNA"/>
</dbReference>
<dbReference type="GO" id="GO:0000976">
    <property type="term" value="F:transcription cis-regulatory region binding"/>
    <property type="evidence" value="ECO:0007669"/>
    <property type="project" value="TreeGrafter"/>
</dbReference>
<dbReference type="Pfam" id="PF00392">
    <property type="entry name" value="GntR"/>
    <property type="match status" value="1"/>
</dbReference>
<evidence type="ECO:0000259" key="5">
    <source>
        <dbReference type="PROSITE" id="PS50949"/>
    </source>
</evidence>
<dbReference type="RefSeq" id="WP_116064253.1">
    <property type="nucleotide sequence ID" value="NZ_QRDZ01000031.1"/>
</dbReference>
<reference evidence="6 7" key="1">
    <citation type="submission" date="2018-07" db="EMBL/GenBank/DDBJ databases">
        <title>Genomic Encyclopedia of Type Strains, Phase III (KMG-III): the genomes of soil and plant-associated and newly described type strains.</title>
        <authorList>
            <person name="Whitman W."/>
        </authorList>
    </citation>
    <scope>NUCLEOTIDE SEQUENCE [LARGE SCALE GENOMIC DNA]</scope>
    <source>
        <strain evidence="6 7">CECT 7287</strain>
    </source>
</reference>
<keyword evidence="7" id="KW-1185">Reference proteome</keyword>
<sequence length="399" mass="44046">MNNERQPLYVQIQNHFKRLIGDGGLRTGDKIPTEHELMAAFNVSRITVANALSQLAKEGWIHRIPGKGSYVGRDLSGSAETVQFETVQHEKMSNDEQPGSPPSQHTEAVAASGKMIGFVVPSINDFFALRLIRGINSVLGGTPYYLNIVLTNESEEREREAISELLRMGAAGLIIFPIDATTYNEEILALKVNRFPFVLIDRYLRGVETHFVCSDSSQGAELAVSHLWELGHRDIAVCSDSPLQTVTVQDRIAGYMDALKRRGALINPAMLLTDFTLNAQDVEDGAHMIHRYIGSRLATAYITLNSTLGTRLAAVAEFLNMSVPGDLSIVTFDDPSPGLDNWARFTHIAQSEEEIGRQATGILLDALSENFNDYRQIVLEPRLIAGRTTGPLAEKETRL</sequence>
<dbReference type="Gene3D" id="1.10.10.10">
    <property type="entry name" value="Winged helix-like DNA-binding domain superfamily/Winged helix DNA-binding domain"/>
    <property type="match status" value="1"/>
</dbReference>
<gene>
    <name evidence="6" type="ORF">DFP98_13117</name>
</gene>
<evidence type="ECO:0000256" key="2">
    <source>
        <dbReference type="ARBA" id="ARBA00023015"/>
    </source>
</evidence>
<dbReference type="Pfam" id="PF13377">
    <property type="entry name" value="Peripla_BP_3"/>
    <property type="match status" value="1"/>
</dbReference>
<dbReference type="Proteomes" id="UP000256977">
    <property type="component" value="Unassembled WGS sequence"/>
</dbReference>
<dbReference type="InterPro" id="IPR036390">
    <property type="entry name" value="WH_DNA-bd_sf"/>
</dbReference>
<dbReference type="PANTHER" id="PTHR30146">
    <property type="entry name" value="LACI-RELATED TRANSCRIPTIONAL REPRESSOR"/>
    <property type="match status" value="1"/>
</dbReference>
<dbReference type="SMART" id="SM00345">
    <property type="entry name" value="HTH_GNTR"/>
    <property type="match status" value="1"/>
</dbReference>
<name>A0A3D9ICB2_9BACL</name>
<dbReference type="PRINTS" id="PR00035">
    <property type="entry name" value="HTHGNTR"/>
</dbReference>
<keyword evidence="1" id="KW-0678">Repressor</keyword>
<feature type="domain" description="HTH gntR-type" evidence="5">
    <location>
        <begin position="6"/>
        <end position="74"/>
    </location>
</feature>
<dbReference type="InterPro" id="IPR000524">
    <property type="entry name" value="Tscrpt_reg_HTH_GntR"/>
</dbReference>
<evidence type="ECO:0000313" key="6">
    <source>
        <dbReference type="EMBL" id="RED59424.1"/>
    </source>
</evidence>
<dbReference type="GO" id="GO:0003700">
    <property type="term" value="F:DNA-binding transcription factor activity"/>
    <property type="evidence" value="ECO:0007669"/>
    <property type="project" value="InterPro"/>
</dbReference>
<proteinExistence type="predicted"/>
<dbReference type="CDD" id="cd07377">
    <property type="entry name" value="WHTH_GntR"/>
    <property type="match status" value="1"/>
</dbReference>
<organism evidence="6 7">
    <name type="scientific">Cohnella phaseoli</name>
    <dbReference type="NCBI Taxonomy" id="456490"/>
    <lineage>
        <taxon>Bacteria</taxon>
        <taxon>Bacillati</taxon>
        <taxon>Bacillota</taxon>
        <taxon>Bacilli</taxon>
        <taxon>Bacillales</taxon>
        <taxon>Paenibacillaceae</taxon>
        <taxon>Cohnella</taxon>
    </lineage>
</organism>
<dbReference type="InterPro" id="IPR046335">
    <property type="entry name" value="LacI/GalR-like_sensor"/>
</dbReference>
<dbReference type="PROSITE" id="PS50949">
    <property type="entry name" value="HTH_GNTR"/>
    <property type="match status" value="1"/>
</dbReference>
<dbReference type="CDD" id="cd06267">
    <property type="entry name" value="PBP1_LacI_sugar_binding-like"/>
    <property type="match status" value="1"/>
</dbReference>
<dbReference type="PANTHER" id="PTHR30146:SF95">
    <property type="entry name" value="RIBOSE OPERON REPRESSOR"/>
    <property type="match status" value="1"/>
</dbReference>
<dbReference type="InterPro" id="IPR036388">
    <property type="entry name" value="WH-like_DNA-bd_sf"/>
</dbReference>
<evidence type="ECO:0000256" key="1">
    <source>
        <dbReference type="ARBA" id="ARBA00022491"/>
    </source>
</evidence>
<dbReference type="OrthoDB" id="457376at2"/>
<dbReference type="SUPFAM" id="SSF46785">
    <property type="entry name" value="Winged helix' DNA-binding domain"/>
    <property type="match status" value="1"/>
</dbReference>
<dbReference type="SUPFAM" id="SSF53822">
    <property type="entry name" value="Periplasmic binding protein-like I"/>
    <property type="match status" value="1"/>
</dbReference>
<keyword evidence="2" id="KW-0805">Transcription regulation</keyword>